<feature type="transmembrane region" description="Helical" evidence="6">
    <location>
        <begin position="115"/>
        <end position="135"/>
    </location>
</feature>
<keyword evidence="3 6" id="KW-0812">Transmembrane</keyword>
<evidence type="ECO:0000256" key="6">
    <source>
        <dbReference type="SAM" id="Phobius"/>
    </source>
</evidence>
<dbReference type="GO" id="GO:0005886">
    <property type="term" value="C:plasma membrane"/>
    <property type="evidence" value="ECO:0007669"/>
    <property type="project" value="UniProtKB-SubCell"/>
</dbReference>
<sequence length="309" mass="33532">MLAASIIWGLNAPIGKAALDFGIPPLALTTFRFFGAAIAFWFISLFTKKERVKNEDLLMLFFAALFGIVLNQGTFIFGLSLTSPIDASIVTTMAPIVTMIVAAIVLKEPITGKKVLGVFVGAIGALILILTSQAASGGKSGNIAGDLLCLTAQLSFAIYLTVFKGLIEKYSSVTIMKWMFIYASMCFIPFSYDNIASINFAAVPLKVFGEISFVVFAATFLAYLLVMTGQKTLRPTIVSMYNYVQPIVASFVAVSIGMDSFGWPKTVAIAFVFTGVFIVTQSKSKAQLEAELVYQEVDTQQKDNEEKED</sequence>
<feature type="transmembrane region" description="Helical" evidence="6">
    <location>
        <begin position="175"/>
        <end position="192"/>
    </location>
</feature>
<dbReference type="Proteomes" id="UP000184509">
    <property type="component" value="Unassembled WGS sequence"/>
</dbReference>
<feature type="transmembrane region" description="Helical" evidence="6">
    <location>
        <begin position="87"/>
        <end position="106"/>
    </location>
</feature>
<feature type="transmembrane region" description="Helical" evidence="6">
    <location>
        <begin position="207"/>
        <end position="226"/>
    </location>
</feature>
<reference evidence="8 9" key="1">
    <citation type="submission" date="2016-11" db="EMBL/GenBank/DDBJ databases">
        <authorList>
            <person name="Jaros S."/>
            <person name="Januszkiewicz K."/>
            <person name="Wedrychowicz H."/>
        </authorList>
    </citation>
    <scope>NUCLEOTIDE SEQUENCE [LARGE SCALE GENOMIC DNA]</scope>
    <source>
        <strain evidence="8 9">DSM 26991</strain>
    </source>
</reference>
<dbReference type="PANTHER" id="PTHR32322">
    <property type="entry name" value="INNER MEMBRANE TRANSPORTER"/>
    <property type="match status" value="1"/>
</dbReference>
<evidence type="ECO:0000256" key="3">
    <source>
        <dbReference type="ARBA" id="ARBA00022692"/>
    </source>
</evidence>
<keyword evidence="5 6" id="KW-0472">Membrane</keyword>
<dbReference type="Pfam" id="PF00892">
    <property type="entry name" value="EamA"/>
    <property type="match status" value="2"/>
</dbReference>
<dbReference type="AlphaFoldDB" id="A0A1M4WSK6"/>
<evidence type="ECO:0000313" key="8">
    <source>
        <dbReference type="EMBL" id="SHE84188.1"/>
    </source>
</evidence>
<feature type="transmembrane region" description="Helical" evidence="6">
    <location>
        <begin position="141"/>
        <end position="163"/>
    </location>
</feature>
<keyword evidence="2" id="KW-1003">Cell membrane</keyword>
<dbReference type="InterPro" id="IPR050638">
    <property type="entry name" value="AA-Vitamin_Transporters"/>
</dbReference>
<dbReference type="STRING" id="1297750.SAMN05444405_103160"/>
<organism evidence="8 9">
    <name type="scientific">Bacteroides luti</name>
    <dbReference type="NCBI Taxonomy" id="1297750"/>
    <lineage>
        <taxon>Bacteria</taxon>
        <taxon>Pseudomonadati</taxon>
        <taxon>Bacteroidota</taxon>
        <taxon>Bacteroidia</taxon>
        <taxon>Bacteroidales</taxon>
        <taxon>Bacteroidaceae</taxon>
        <taxon>Bacteroides</taxon>
    </lineage>
</organism>
<feature type="transmembrane region" description="Helical" evidence="6">
    <location>
        <begin position="58"/>
        <end position="81"/>
    </location>
</feature>
<evidence type="ECO:0000256" key="1">
    <source>
        <dbReference type="ARBA" id="ARBA00004651"/>
    </source>
</evidence>
<feature type="domain" description="EamA" evidence="7">
    <location>
        <begin position="144"/>
        <end position="280"/>
    </location>
</feature>
<evidence type="ECO:0000259" key="7">
    <source>
        <dbReference type="Pfam" id="PF00892"/>
    </source>
</evidence>
<feature type="transmembrane region" description="Helical" evidence="6">
    <location>
        <begin position="27"/>
        <end position="46"/>
    </location>
</feature>
<dbReference type="PANTHER" id="PTHR32322:SF18">
    <property type="entry name" value="S-ADENOSYLMETHIONINE_S-ADENOSYLHOMOCYSTEINE TRANSPORTER"/>
    <property type="match status" value="1"/>
</dbReference>
<keyword evidence="4 6" id="KW-1133">Transmembrane helix</keyword>
<dbReference type="SUPFAM" id="SSF103481">
    <property type="entry name" value="Multidrug resistance efflux transporter EmrE"/>
    <property type="match status" value="2"/>
</dbReference>
<accession>A0A1M4WSK6</accession>
<keyword evidence="9" id="KW-1185">Reference proteome</keyword>
<evidence type="ECO:0000256" key="5">
    <source>
        <dbReference type="ARBA" id="ARBA00023136"/>
    </source>
</evidence>
<feature type="transmembrane region" description="Helical" evidence="6">
    <location>
        <begin position="238"/>
        <end position="256"/>
    </location>
</feature>
<evidence type="ECO:0000256" key="2">
    <source>
        <dbReference type="ARBA" id="ARBA00022475"/>
    </source>
</evidence>
<feature type="transmembrane region" description="Helical" evidence="6">
    <location>
        <begin position="262"/>
        <end position="280"/>
    </location>
</feature>
<feature type="domain" description="EamA" evidence="7">
    <location>
        <begin position="1"/>
        <end position="129"/>
    </location>
</feature>
<dbReference type="InterPro" id="IPR037185">
    <property type="entry name" value="EmrE-like"/>
</dbReference>
<protein>
    <submittedName>
        <fullName evidence="8">EamA domain-containing membrane protein RarD</fullName>
    </submittedName>
</protein>
<dbReference type="EMBL" id="FQTV01000003">
    <property type="protein sequence ID" value="SHE84188.1"/>
    <property type="molecule type" value="Genomic_DNA"/>
</dbReference>
<gene>
    <name evidence="8" type="ORF">SAMN05444405_103160</name>
</gene>
<proteinExistence type="predicted"/>
<name>A0A1M4WSK6_9BACE</name>
<evidence type="ECO:0000313" key="9">
    <source>
        <dbReference type="Proteomes" id="UP000184509"/>
    </source>
</evidence>
<dbReference type="InterPro" id="IPR000620">
    <property type="entry name" value="EamA_dom"/>
</dbReference>
<evidence type="ECO:0000256" key="4">
    <source>
        <dbReference type="ARBA" id="ARBA00022989"/>
    </source>
</evidence>
<comment type="subcellular location">
    <subcellularLocation>
        <location evidence="1">Cell membrane</location>
        <topology evidence="1">Multi-pass membrane protein</topology>
    </subcellularLocation>
</comment>